<evidence type="ECO:0000313" key="2">
    <source>
        <dbReference type="EMBL" id="ELU01204.1"/>
    </source>
</evidence>
<reference evidence="2 4" key="2">
    <citation type="journal article" date="2013" name="Nature">
        <title>Insights into bilaterian evolution from three spiralian genomes.</title>
        <authorList>
            <person name="Simakov O."/>
            <person name="Marletaz F."/>
            <person name="Cho S.J."/>
            <person name="Edsinger-Gonzales E."/>
            <person name="Havlak P."/>
            <person name="Hellsten U."/>
            <person name="Kuo D.H."/>
            <person name="Larsson T."/>
            <person name="Lv J."/>
            <person name="Arendt D."/>
            <person name="Savage R."/>
            <person name="Osoegawa K."/>
            <person name="de Jong P."/>
            <person name="Grimwood J."/>
            <person name="Chapman J.A."/>
            <person name="Shapiro H."/>
            <person name="Aerts A."/>
            <person name="Otillar R.P."/>
            <person name="Terry A.Y."/>
            <person name="Boore J.L."/>
            <person name="Grigoriev I.V."/>
            <person name="Lindberg D.R."/>
            <person name="Seaver E.C."/>
            <person name="Weisblat D.A."/>
            <person name="Putnam N.H."/>
            <person name="Rokhsar D.S."/>
        </authorList>
    </citation>
    <scope>NUCLEOTIDE SEQUENCE</scope>
    <source>
        <strain evidence="2 4">I ESC-2004</strain>
    </source>
</reference>
<organism evidence="2">
    <name type="scientific">Capitella teleta</name>
    <name type="common">Polychaete worm</name>
    <dbReference type="NCBI Taxonomy" id="283909"/>
    <lineage>
        <taxon>Eukaryota</taxon>
        <taxon>Metazoa</taxon>
        <taxon>Spiralia</taxon>
        <taxon>Lophotrochozoa</taxon>
        <taxon>Annelida</taxon>
        <taxon>Polychaeta</taxon>
        <taxon>Sedentaria</taxon>
        <taxon>Scolecida</taxon>
        <taxon>Capitellidae</taxon>
        <taxon>Capitella</taxon>
    </lineage>
</organism>
<name>R7U5F3_CAPTE</name>
<dbReference type="OrthoDB" id="10064757at2759"/>
<dbReference type="OMA" id="IAGWNNV"/>
<feature type="signal peptide" evidence="1">
    <location>
        <begin position="1"/>
        <end position="22"/>
    </location>
</feature>
<evidence type="ECO:0000313" key="4">
    <source>
        <dbReference type="Proteomes" id="UP000014760"/>
    </source>
</evidence>
<proteinExistence type="predicted"/>
<protein>
    <submittedName>
        <fullName evidence="2 3">Uncharacterized protein</fullName>
    </submittedName>
</protein>
<evidence type="ECO:0000256" key="1">
    <source>
        <dbReference type="SAM" id="SignalP"/>
    </source>
</evidence>
<accession>R7U5F3</accession>
<dbReference type="Proteomes" id="UP000014760">
    <property type="component" value="Unassembled WGS sequence"/>
</dbReference>
<dbReference type="AlphaFoldDB" id="R7U5F3"/>
<keyword evidence="4" id="KW-1185">Reference proteome</keyword>
<reference evidence="3" key="3">
    <citation type="submission" date="2015-06" db="UniProtKB">
        <authorList>
            <consortium name="EnsemblMetazoa"/>
        </authorList>
    </citation>
    <scope>IDENTIFICATION</scope>
</reference>
<evidence type="ECO:0000313" key="3">
    <source>
        <dbReference type="EnsemblMetazoa" id="CapteP225345"/>
    </source>
</evidence>
<dbReference type="EnsemblMetazoa" id="CapteT225345">
    <property type="protein sequence ID" value="CapteP225345"/>
    <property type="gene ID" value="CapteG225345"/>
</dbReference>
<gene>
    <name evidence="2" type="ORF">CAPTEDRAFT_225345</name>
</gene>
<sequence length="631" mass="73300">MHAMVPCLGCSLLRRMLPSALSAYASLSSHVRQKRKPLEWPVYKKFQQLLLNPIIPSELYRYPSLGNKPQNKTQLPKHFLAHVGQRQKHIQQMTFTELLHAVKVLPQHRKAFHLVNELDVECTRRLNRGEIELDDAVLIADVFVATRHHTALYNKKLPHVLHERWQEMNWTVTDVLHVLLFMSMNRADHRPLLGQIESFLAEHLTELTGNQAAFVSNVFYLAEYSLQTDTMRGVADRILADLQTGVLDMNALNGFLKALATRRFLDLDFMAQLADVLMTDFYLSRLSQQLCMRIITFWSTKRLSHPALFSALLSIHNAKDYVRNKDLERLLTHCTQVQHPLPASYIQELLRRLKSEEKFYRSKPGRLTDVLLPLVAAKVYPSDLIELVLSPFFHKEMKEKLEHALELHPARGRLIFIDQAVSIENPSCSRFRLPEKVYAKFRAGRGQTSIAYFNFRRRSALQPLYNLVKHFCGGVEYVKCDVVLPFSKCPDIEIHTDLQNKPLPHNSRREEPEKPEEHIRMKMLILPDNIRPPVSNQHLLPTTDIQHRKILIRVMMWSQYILNTGQLLGNEACELRLLNQLGYEVFLINPADSLAMFRMTSVQQERYVLENVLQPLKVKWKARPHVNELLE</sequence>
<dbReference type="STRING" id="283909.R7U5F3"/>
<dbReference type="EMBL" id="KB305308">
    <property type="protein sequence ID" value="ELU01204.1"/>
    <property type="molecule type" value="Genomic_DNA"/>
</dbReference>
<keyword evidence="1" id="KW-0732">Signal</keyword>
<reference evidence="4" key="1">
    <citation type="submission" date="2012-12" db="EMBL/GenBank/DDBJ databases">
        <authorList>
            <person name="Hellsten U."/>
            <person name="Grimwood J."/>
            <person name="Chapman J.A."/>
            <person name="Shapiro H."/>
            <person name="Aerts A."/>
            <person name="Otillar R.P."/>
            <person name="Terry A.Y."/>
            <person name="Boore J.L."/>
            <person name="Simakov O."/>
            <person name="Marletaz F."/>
            <person name="Cho S.-J."/>
            <person name="Edsinger-Gonzales E."/>
            <person name="Havlak P."/>
            <person name="Kuo D.-H."/>
            <person name="Larsson T."/>
            <person name="Lv J."/>
            <person name="Arendt D."/>
            <person name="Savage R."/>
            <person name="Osoegawa K."/>
            <person name="de Jong P."/>
            <person name="Lindberg D.R."/>
            <person name="Seaver E.C."/>
            <person name="Weisblat D.A."/>
            <person name="Putnam N.H."/>
            <person name="Grigoriev I.V."/>
            <person name="Rokhsar D.S."/>
        </authorList>
    </citation>
    <scope>NUCLEOTIDE SEQUENCE</scope>
    <source>
        <strain evidence="4">I ESC-2004</strain>
    </source>
</reference>
<dbReference type="HOGENOM" id="CLU_433655_0_0_1"/>
<feature type="chain" id="PRO_5008787675" evidence="1">
    <location>
        <begin position="23"/>
        <end position="631"/>
    </location>
</feature>
<dbReference type="EMBL" id="AMQN01009383">
    <property type="status" value="NOT_ANNOTATED_CDS"/>
    <property type="molecule type" value="Genomic_DNA"/>
</dbReference>